<evidence type="ECO:0000313" key="4">
    <source>
        <dbReference type="Proteomes" id="UP001310594"/>
    </source>
</evidence>
<evidence type="ECO:0000256" key="1">
    <source>
        <dbReference type="SAM" id="SignalP"/>
    </source>
</evidence>
<dbReference type="Proteomes" id="UP001310594">
    <property type="component" value="Unassembled WGS sequence"/>
</dbReference>
<dbReference type="InterPro" id="IPR029068">
    <property type="entry name" value="Glyas_Bleomycin-R_OHBP_Dase"/>
</dbReference>
<gene>
    <name evidence="3" type="ORF">LTR97_001758</name>
</gene>
<feature type="chain" id="PRO_5042970316" description="VOC domain-containing protein" evidence="1">
    <location>
        <begin position="21"/>
        <end position="243"/>
    </location>
</feature>
<sequence length="243" mass="25949">MHIFIPTVLTLLSFPYLIAACPGHLAARQAASSATSPFLLGDDPPAALATLGYTINHFALNVNDLDSMVTFYRDVLGLRHIFTYTASLTYTVAYLGYSHGGKNGTGYQTGAELYAEMNNAEGLLELLYHNATNSVNGSSALPFLPSTKIANTFSHIGLVVPDIEAAQRRMESQGVSIVKLTGEPIAWGSEGAKAFGLDEAHWAREAARAALQGITEIGFDSYMLIKDPDGNLVEVQQQVPGGA</sequence>
<name>A0AAN7WI40_9PEZI</name>
<feature type="signal peptide" evidence="1">
    <location>
        <begin position="1"/>
        <end position="20"/>
    </location>
</feature>
<reference evidence="3" key="1">
    <citation type="submission" date="2023-08" db="EMBL/GenBank/DDBJ databases">
        <title>Black Yeasts Isolated from many extreme environments.</title>
        <authorList>
            <person name="Coleine C."/>
            <person name="Stajich J.E."/>
            <person name="Selbmann L."/>
        </authorList>
    </citation>
    <scope>NUCLEOTIDE SEQUENCE</scope>
    <source>
        <strain evidence="3">CCFEE 5810</strain>
    </source>
</reference>
<keyword evidence="1" id="KW-0732">Signal</keyword>
<accession>A0AAN7WI40</accession>
<dbReference type="Pfam" id="PF00903">
    <property type="entry name" value="Glyoxalase"/>
    <property type="match status" value="1"/>
</dbReference>
<dbReference type="InterPro" id="IPR037523">
    <property type="entry name" value="VOC_core"/>
</dbReference>
<dbReference type="InterPro" id="IPR004360">
    <property type="entry name" value="Glyas_Fos-R_dOase_dom"/>
</dbReference>
<evidence type="ECO:0000313" key="3">
    <source>
        <dbReference type="EMBL" id="KAK5706767.1"/>
    </source>
</evidence>
<protein>
    <recommendedName>
        <fullName evidence="2">VOC domain-containing protein</fullName>
    </recommendedName>
</protein>
<dbReference type="Gene3D" id="3.10.180.10">
    <property type="entry name" value="2,3-Dihydroxybiphenyl 1,2-Dioxygenase, domain 1"/>
    <property type="match status" value="1"/>
</dbReference>
<comment type="caution">
    <text evidence="3">The sequence shown here is derived from an EMBL/GenBank/DDBJ whole genome shotgun (WGS) entry which is preliminary data.</text>
</comment>
<organism evidence="3 4">
    <name type="scientific">Elasticomyces elasticus</name>
    <dbReference type="NCBI Taxonomy" id="574655"/>
    <lineage>
        <taxon>Eukaryota</taxon>
        <taxon>Fungi</taxon>
        <taxon>Dikarya</taxon>
        <taxon>Ascomycota</taxon>
        <taxon>Pezizomycotina</taxon>
        <taxon>Dothideomycetes</taxon>
        <taxon>Dothideomycetidae</taxon>
        <taxon>Mycosphaerellales</taxon>
        <taxon>Teratosphaeriaceae</taxon>
        <taxon>Elasticomyces</taxon>
    </lineage>
</organism>
<dbReference type="SUPFAM" id="SSF54593">
    <property type="entry name" value="Glyoxalase/Bleomycin resistance protein/Dihydroxybiphenyl dioxygenase"/>
    <property type="match status" value="1"/>
</dbReference>
<dbReference type="PANTHER" id="PTHR10374">
    <property type="entry name" value="LACTOYLGLUTATHIONE LYASE GLYOXALASE I"/>
    <property type="match status" value="1"/>
</dbReference>
<dbReference type="PANTHER" id="PTHR10374:SF19">
    <property type="entry name" value="LYASE (GLO1), PUTATIVE (AFU_ORTHOLOGUE AFUA_2G13550)-RELATED"/>
    <property type="match status" value="1"/>
</dbReference>
<proteinExistence type="predicted"/>
<feature type="domain" description="VOC" evidence="2">
    <location>
        <begin position="54"/>
        <end position="238"/>
    </location>
</feature>
<dbReference type="EMBL" id="JAVRQU010000002">
    <property type="protein sequence ID" value="KAK5706767.1"/>
    <property type="molecule type" value="Genomic_DNA"/>
</dbReference>
<evidence type="ECO:0000259" key="2">
    <source>
        <dbReference type="PROSITE" id="PS51819"/>
    </source>
</evidence>
<dbReference type="PROSITE" id="PS51819">
    <property type="entry name" value="VOC"/>
    <property type="match status" value="1"/>
</dbReference>
<dbReference type="AlphaFoldDB" id="A0AAN7WI40"/>